<dbReference type="AlphaFoldDB" id="A0AAV7IHF3"/>
<dbReference type="EMBL" id="JAHXZJ010001864">
    <property type="protein sequence ID" value="KAH0550553.1"/>
    <property type="molecule type" value="Genomic_DNA"/>
</dbReference>
<dbReference type="Proteomes" id="UP000826195">
    <property type="component" value="Unassembled WGS sequence"/>
</dbReference>
<evidence type="ECO:0000313" key="2">
    <source>
        <dbReference type="Proteomes" id="UP000826195"/>
    </source>
</evidence>
<proteinExistence type="predicted"/>
<name>A0AAV7IHF3_COTGL</name>
<gene>
    <name evidence="1" type="ORF">KQX54_020136</name>
</gene>
<accession>A0AAV7IHF3</accession>
<protein>
    <submittedName>
        <fullName evidence="1">Uncharacterized protein</fullName>
    </submittedName>
</protein>
<keyword evidence="2" id="KW-1185">Reference proteome</keyword>
<sequence length="307" mass="33552">MKLINMKGLEVCKDNSAIRCNGGQSDYKIVIRVVACNAGRQSLGDLIQLPRSFKSTARPGSIRAVNKNAADRGSRAKFPSPQCGLHANINKQVNDCEEIAEFQGLGSSFCVGKEVIFNGTLRRNSTSVSPVIAACLCAQVCERSISIKNTETHKFKSRALNYRYGALSRCLTSDVAGEIKPPDSWLAQLMIGVPEERMSFEQNSFTRLAYCATLRAHSGHTSFSFGFAQRRERSLACQAPSCTHIVLLTYESPLVKSLSSFSFSFEDGALYYPIPCGSASGMLNSRITGESGKLRNDVPARRVVVPF</sequence>
<reference evidence="1 2" key="1">
    <citation type="journal article" date="2021" name="J. Hered.">
        <title>A chromosome-level genome assembly of the parasitoid wasp, Cotesia glomerata (Hymenoptera: Braconidae).</title>
        <authorList>
            <person name="Pinto B.J."/>
            <person name="Weis J.J."/>
            <person name="Gamble T."/>
            <person name="Ode P.J."/>
            <person name="Paul R."/>
            <person name="Zaspel J.M."/>
        </authorList>
    </citation>
    <scope>NUCLEOTIDE SEQUENCE [LARGE SCALE GENOMIC DNA]</scope>
    <source>
        <strain evidence="1">CgM1</strain>
    </source>
</reference>
<evidence type="ECO:0000313" key="1">
    <source>
        <dbReference type="EMBL" id="KAH0550553.1"/>
    </source>
</evidence>
<organism evidence="1 2">
    <name type="scientific">Cotesia glomerata</name>
    <name type="common">Lepidopteran parasitic wasp</name>
    <name type="synonym">Apanteles glomeratus</name>
    <dbReference type="NCBI Taxonomy" id="32391"/>
    <lineage>
        <taxon>Eukaryota</taxon>
        <taxon>Metazoa</taxon>
        <taxon>Ecdysozoa</taxon>
        <taxon>Arthropoda</taxon>
        <taxon>Hexapoda</taxon>
        <taxon>Insecta</taxon>
        <taxon>Pterygota</taxon>
        <taxon>Neoptera</taxon>
        <taxon>Endopterygota</taxon>
        <taxon>Hymenoptera</taxon>
        <taxon>Apocrita</taxon>
        <taxon>Ichneumonoidea</taxon>
        <taxon>Braconidae</taxon>
        <taxon>Microgastrinae</taxon>
        <taxon>Cotesia</taxon>
    </lineage>
</organism>
<comment type="caution">
    <text evidence="1">The sequence shown here is derived from an EMBL/GenBank/DDBJ whole genome shotgun (WGS) entry which is preliminary data.</text>
</comment>